<keyword evidence="10" id="KW-1185">Reference proteome</keyword>
<accession>A0A366LXQ0</accession>
<protein>
    <recommendedName>
        <fullName evidence="3">DNA topoisomerase</fullName>
        <ecNumber evidence="3">5.6.2.1</ecNumber>
    </recommendedName>
</protein>
<evidence type="ECO:0000256" key="2">
    <source>
        <dbReference type="ARBA" id="ARBA00006645"/>
    </source>
</evidence>
<dbReference type="InterPro" id="IPR035447">
    <property type="entry name" value="DNA_topo_I_N_sf"/>
</dbReference>
<dbReference type="Gene3D" id="3.30.66.10">
    <property type="entry name" value="DNA topoisomerase I domain"/>
    <property type="match status" value="1"/>
</dbReference>
<evidence type="ECO:0000256" key="4">
    <source>
        <dbReference type="ARBA" id="ARBA00023029"/>
    </source>
</evidence>
<evidence type="ECO:0000313" key="10">
    <source>
        <dbReference type="Proteomes" id="UP000253303"/>
    </source>
</evidence>
<evidence type="ECO:0000256" key="6">
    <source>
        <dbReference type="ARBA" id="ARBA00023235"/>
    </source>
</evidence>
<dbReference type="GO" id="GO:0003917">
    <property type="term" value="F:DNA topoisomerase type I (single strand cut, ATP-independent) activity"/>
    <property type="evidence" value="ECO:0007669"/>
    <property type="project" value="UniProtKB-EC"/>
</dbReference>
<dbReference type="Gene3D" id="1.10.132.120">
    <property type="match status" value="1"/>
</dbReference>
<proteinExistence type="inferred from homology"/>
<dbReference type="EMBL" id="QMEY01000009">
    <property type="protein sequence ID" value="RBQ18129.1"/>
    <property type="molecule type" value="Genomic_DNA"/>
</dbReference>
<dbReference type="AlphaFoldDB" id="A0A366LXQ0"/>
<comment type="similarity">
    <text evidence="2">Belongs to the type IB topoisomerase family.</text>
</comment>
<evidence type="ECO:0000256" key="1">
    <source>
        <dbReference type="ARBA" id="ARBA00000213"/>
    </source>
</evidence>
<gene>
    <name evidence="9" type="ORF">DP939_21290</name>
</gene>
<dbReference type="SUPFAM" id="SSF55869">
    <property type="entry name" value="DNA topoisomerase I domain"/>
    <property type="match status" value="1"/>
</dbReference>
<evidence type="ECO:0000256" key="3">
    <source>
        <dbReference type="ARBA" id="ARBA00012891"/>
    </source>
</evidence>
<dbReference type="InterPro" id="IPR049331">
    <property type="entry name" value="Top1B_N_bact"/>
</dbReference>
<keyword evidence="6 9" id="KW-0413">Isomerase</keyword>
<evidence type="ECO:0000259" key="7">
    <source>
        <dbReference type="Pfam" id="PF01028"/>
    </source>
</evidence>
<dbReference type="Pfam" id="PF21338">
    <property type="entry name" value="Top1B_N_bact"/>
    <property type="match status" value="1"/>
</dbReference>
<dbReference type="GO" id="GO:0003677">
    <property type="term" value="F:DNA binding"/>
    <property type="evidence" value="ECO:0007669"/>
    <property type="project" value="UniProtKB-KW"/>
</dbReference>
<dbReference type="InterPro" id="IPR001631">
    <property type="entry name" value="TopoI"/>
</dbReference>
<name>A0A366LXQ0_9ACTN</name>
<evidence type="ECO:0000256" key="5">
    <source>
        <dbReference type="ARBA" id="ARBA00023125"/>
    </source>
</evidence>
<reference evidence="9 10" key="1">
    <citation type="submission" date="2018-06" db="EMBL/GenBank/DDBJ databases">
        <title>Sphaerisporangium craniellae sp. nov., isolated from a marine sponge in the South China Sea.</title>
        <authorList>
            <person name="Li L."/>
        </authorList>
    </citation>
    <scope>NUCLEOTIDE SEQUENCE [LARGE SCALE GENOMIC DNA]</scope>
    <source>
        <strain evidence="9 10">LHW63015</strain>
    </source>
</reference>
<dbReference type="GO" id="GO:0006265">
    <property type="term" value="P:DNA topological change"/>
    <property type="evidence" value="ECO:0007669"/>
    <property type="project" value="InterPro"/>
</dbReference>
<comment type="caution">
    <text evidence="9">The sequence shown here is derived from an EMBL/GenBank/DDBJ whole genome shotgun (WGS) entry which is preliminary data.</text>
</comment>
<dbReference type="OrthoDB" id="9778962at2"/>
<organism evidence="9 10">
    <name type="scientific">Spongiactinospora rosea</name>
    <dbReference type="NCBI Taxonomy" id="2248750"/>
    <lineage>
        <taxon>Bacteria</taxon>
        <taxon>Bacillati</taxon>
        <taxon>Actinomycetota</taxon>
        <taxon>Actinomycetes</taxon>
        <taxon>Streptosporangiales</taxon>
        <taxon>Streptosporangiaceae</taxon>
        <taxon>Spongiactinospora</taxon>
    </lineage>
</organism>
<keyword evidence="4" id="KW-0799">Topoisomerase</keyword>
<keyword evidence="5" id="KW-0238">DNA-binding</keyword>
<dbReference type="Gene3D" id="3.90.15.10">
    <property type="entry name" value="Topoisomerase I, Chain A, domain 3"/>
    <property type="match status" value="1"/>
</dbReference>
<feature type="domain" description="DNA topoisomerase I catalytic core eukaryotic-type" evidence="7">
    <location>
        <begin position="80"/>
        <end position="284"/>
    </location>
</feature>
<dbReference type="InterPro" id="IPR011010">
    <property type="entry name" value="DNA_brk_join_enz"/>
</dbReference>
<dbReference type="SUPFAM" id="SSF56349">
    <property type="entry name" value="DNA breaking-rejoining enzymes"/>
    <property type="match status" value="1"/>
</dbReference>
<comment type="catalytic activity">
    <reaction evidence="1">
        <text>ATP-independent breakage of single-stranded DNA, followed by passage and rejoining.</text>
        <dbReference type="EC" id="5.6.2.1"/>
    </reaction>
</comment>
<dbReference type="PROSITE" id="PS52038">
    <property type="entry name" value="TOPO_IB_2"/>
    <property type="match status" value="1"/>
</dbReference>
<dbReference type="Proteomes" id="UP000253303">
    <property type="component" value="Unassembled WGS sequence"/>
</dbReference>
<dbReference type="Pfam" id="PF01028">
    <property type="entry name" value="Topoisom_I"/>
    <property type="match status" value="1"/>
</dbReference>
<evidence type="ECO:0000259" key="8">
    <source>
        <dbReference type="Pfam" id="PF21338"/>
    </source>
</evidence>
<dbReference type="PRINTS" id="PR00416">
    <property type="entry name" value="EUTPISMRASEI"/>
</dbReference>
<dbReference type="InterPro" id="IPR013500">
    <property type="entry name" value="TopoI_cat_euk"/>
</dbReference>
<evidence type="ECO:0000313" key="9">
    <source>
        <dbReference type="EMBL" id="RBQ18129.1"/>
    </source>
</evidence>
<feature type="domain" description="DNA topoisomerase IB N-terminal" evidence="8">
    <location>
        <begin position="19"/>
        <end position="67"/>
    </location>
</feature>
<dbReference type="InterPro" id="IPR014711">
    <property type="entry name" value="TopoI_cat_a-hlx-sub_euk"/>
</dbReference>
<sequence>MRQSDPNEPGILRRRRGRGFSYHLPGGEPVRDAETLARIRALAVPPAWTEVWICASPDGHLQAIGTDAAGRRQYRYHDVWREQQDRLKFEHVLEVAEKLPAFRETVAGHLAGRGLTRHRVLAAAARILDTGFLRVGGAEYTDSFGLATLRTEHVRASNGVIACRYPGKGGKPHETILTDRDVCKVIRALLARPNPGPELLRYRDARAGWHDVTSDDVNDYLKEVFGGEVTAKDFRTWHATVLAAVGLAVSARASRRPVARRRAVARVVAEVADYLGNTPAVARASYVDPRVIDRYEQGETIGLAGLTGLADGDSVLATHGEPEQAVIKLLRAAPWPEPVT</sequence>
<dbReference type="EC" id="5.6.2.1" evidence="3"/>